<evidence type="ECO:0000256" key="1">
    <source>
        <dbReference type="SAM" id="Phobius"/>
    </source>
</evidence>
<dbReference type="EMBL" id="NNAY01000867">
    <property type="protein sequence ID" value="OXU26141.1"/>
    <property type="molecule type" value="Genomic_DNA"/>
</dbReference>
<protein>
    <submittedName>
        <fullName evidence="2">Uncharacterized protein</fullName>
    </submittedName>
</protein>
<keyword evidence="1" id="KW-0812">Transmembrane</keyword>
<keyword evidence="3" id="KW-1185">Reference proteome</keyword>
<keyword evidence="1" id="KW-0472">Membrane</keyword>
<gene>
    <name evidence="2" type="ORF">TSAR_000752</name>
</gene>
<dbReference type="Proteomes" id="UP000215335">
    <property type="component" value="Unassembled WGS sequence"/>
</dbReference>
<sequence length="122" mass="15370">MPKSNHLRSMELETALRAYQRICTRLQQCEEGRSEQYRRNTRMYIYVCIWMILRIWRPYTYVRVCFFSFWGNGWRWRGWRRLFGMYISVEDMTFPFLPSCFLFFFFSQLYLVKKILQRLYFV</sequence>
<comment type="caution">
    <text evidence="2">The sequence shown here is derived from an EMBL/GenBank/DDBJ whole genome shotgun (WGS) entry which is preliminary data.</text>
</comment>
<name>A0A232F5R4_9HYME</name>
<feature type="transmembrane region" description="Helical" evidence="1">
    <location>
        <begin position="43"/>
        <end position="72"/>
    </location>
</feature>
<keyword evidence="1" id="KW-1133">Transmembrane helix</keyword>
<dbReference type="AlphaFoldDB" id="A0A232F5R4"/>
<evidence type="ECO:0000313" key="2">
    <source>
        <dbReference type="EMBL" id="OXU26141.1"/>
    </source>
</evidence>
<proteinExistence type="predicted"/>
<feature type="transmembrane region" description="Helical" evidence="1">
    <location>
        <begin position="92"/>
        <end position="112"/>
    </location>
</feature>
<organism evidence="2 3">
    <name type="scientific">Trichomalopsis sarcophagae</name>
    <dbReference type="NCBI Taxonomy" id="543379"/>
    <lineage>
        <taxon>Eukaryota</taxon>
        <taxon>Metazoa</taxon>
        <taxon>Ecdysozoa</taxon>
        <taxon>Arthropoda</taxon>
        <taxon>Hexapoda</taxon>
        <taxon>Insecta</taxon>
        <taxon>Pterygota</taxon>
        <taxon>Neoptera</taxon>
        <taxon>Endopterygota</taxon>
        <taxon>Hymenoptera</taxon>
        <taxon>Apocrita</taxon>
        <taxon>Proctotrupomorpha</taxon>
        <taxon>Chalcidoidea</taxon>
        <taxon>Pteromalidae</taxon>
        <taxon>Pteromalinae</taxon>
        <taxon>Trichomalopsis</taxon>
    </lineage>
</organism>
<evidence type="ECO:0000313" key="3">
    <source>
        <dbReference type="Proteomes" id="UP000215335"/>
    </source>
</evidence>
<accession>A0A232F5R4</accession>
<reference evidence="2 3" key="1">
    <citation type="journal article" date="2017" name="Curr. Biol.">
        <title>The Evolution of Venom by Co-option of Single-Copy Genes.</title>
        <authorList>
            <person name="Martinson E.O."/>
            <person name="Mrinalini"/>
            <person name="Kelkar Y.D."/>
            <person name="Chang C.H."/>
            <person name="Werren J.H."/>
        </authorList>
    </citation>
    <scope>NUCLEOTIDE SEQUENCE [LARGE SCALE GENOMIC DNA]</scope>
    <source>
        <strain evidence="2 3">Alberta</strain>
        <tissue evidence="2">Whole body</tissue>
    </source>
</reference>